<dbReference type="InterPro" id="IPR051209">
    <property type="entry name" value="FAD-bind_Monooxygenase_sf"/>
</dbReference>
<dbReference type="EMBL" id="JBFXLU010000117">
    <property type="protein sequence ID" value="KAL2840792.1"/>
    <property type="molecule type" value="Genomic_DNA"/>
</dbReference>
<reference evidence="5 6" key="1">
    <citation type="submission" date="2024-07" db="EMBL/GenBank/DDBJ databases">
        <title>Section-level genome sequencing and comparative genomics of Aspergillus sections Usti and Cavernicolus.</title>
        <authorList>
            <consortium name="Lawrence Berkeley National Laboratory"/>
            <person name="Nybo J.L."/>
            <person name="Vesth T.C."/>
            <person name="Theobald S."/>
            <person name="Frisvad J.C."/>
            <person name="Larsen T.O."/>
            <person name="Kjaerboelling I."/>
            <person name="Rothschild-Mancinelli K."/>
            <person name="Lyhne E.K."/>
            <person name="Kogle M.E."/>
            <person name="Barry K."/>
            <person name="Clum A."/>
            <person name="Na H."/>
            <person name="Ledsgaard L."/>
            <person name="Lin J."/>
            <person name="Lipzen A."/>
            <person name="Kuo A."/>
            <person name="Riley R."/>
            <person name="Mondo S."/>
            <person name="Labutti K."/>
            <person name="Haridas S."/>
            <person name="Pangalinan J."/>
            <person name="Salamov A.A."/>
            <person name="Simmons B.A."/>
            <person name="Magnuson J.K."/>
            <person name="Chen J."/>
            <person name="Drula E."/>
            <person name="Henrissat B."/>
            <person name="Wiebenga A."/>
            <person name="Lubbers R.J."/>
            <person name="Gomes A.C."/>
            <person name="Makela M.R."/>
            <person name="Stajich J."/>
            <person name="Grigoriev I.V."/>
            <person name="Mortensen U.H."/>
            <person name="De Vries R.P."/>
            <person name="Baker S.E."/>
            <person name="Andersen M.R."/>
        </authorList>
    </citation>
    <scope>NUCLEOTIDE SEQUENCE [LARGE SCALE GENOMIC DNA]</scope>
    <source>
        <strain evidence="5 6">CBS 123904</strain>
    </source>
</reference>
<sequence>MASDMPNWFAILQAQSYSAGGTVPLQCETSATYIAKVIRKVQNQGYAFISPSHEATADFNDVVSRFFDDKVLSESCNSWVKMGPGRSRNLVWWPGTAHRMEISRDPRWEDFVFGRAKETRVNRVAYFGNGWTERERVGGVESITNYLKEAGKGDLATLHEAWNE</sequence>
<comment type="cofactor">
    <cofactor evidence="1">
        <name>FAD</name>
        <dbReference type="ChEBI" id="CHEBI:57692"/>
    </cofactor>
</comment>
<protein>
    <recommendedName>
        <fullName evidence="7">NmrA-like domain-containing protein</fullName>
    </recommendedName>
</protein>
<evidence type="ECO:0000256" key="1">
    <source>
        <dbReference type="ARBA" id="ARBA00001974"/>
    </source>
</evidence>
<comment type="caution">
    <text evidence="5">The sequence shown here is derived from an EMBL/GenBank/DDBJ whole genome shotgun (WGS) entry which is preliminary data.</text>
</comment>
<accession>A0ABR4JNX0</accession>
<evidence type="ECO:0000313" key="6">
    <source>
        <dbReference type="Proteomes" id="UP001610446"/>
    </source>
</evidence>
<dbReference type="InterPro" id="IPR036188">
    <property type="entry name" value="FAD/NAD-bd_sf"/>
</dbReference>
<dbReference type="PANTHER" id="PTHR42877:SF6">
    <property type="entry name" value="MONOOXYGENASE, PUTATIVE (AFU_ORTHOLOGUE AFUA_3G15050)-RELATED"/>
    <property type="match status" value="1"/>
</dbReference>
<evidence type="ECO:0000313" key="5">
    <source>
        <dbReference type="EMBL" id="KAL2840792.1"/>
    </source>
</evidence>
<evidence type="ECO:0000256" key="4">
    <source>
        <dbReference type="ARBA" id="ARBA00022827"/>
    </source>
</evidence>
<dbReference type="Gene3D" id="3.50.50.60">
    <property type="entry name" value="FAD/NAD(P)-binding domain"/>
    <property type="match status" value="1"/>
</dbReference>
<proteinExistence type="inferred from homology"/>
<keyword evidence="3" id="KW-0285">Flavoprotein</keyword>
<dbReference type="PANTHER" id="PTHR42877">
    <property type="entry name" value="L-ORNITHINE N(5)-MONOOXYGENASE-RELATED"/>
    <property type="match status" value="1"/>
</dbReference>
<evidence type="ECO:0000256" key="2">
    <source>
        <dbReference type="ARBA" id="ARBA00010139"/>
    </source>
</evidence>
<gene>
    <name evidence="5" type="ORF">BJY01DRAFT_249859</name>
</gene>
<evidence type="ECO:0008006" key="7">
    <source>
        <dbReference type="Google" id="ProtNLM"/>
    </source>
</evidence>
<organism evidence="5 6">
    <name type="scientific">Aspergillus pseudoustus</name>
    <dbReference type="NCBI Taxonomy" id="1810923"/>
    <lineage>
        <taxon>Eukaryota</taxon>
        <taxon>Fungi</taxon>
        <taxon>Dikarya</taxon>
        <taxon>Ascomycota</taxon>
        <taxon>Pezizomycotina</taxon>
        <taxon>Eurotiomycetes</taxon>
        <taxon>Eurotiomycetidae</taxon>
        <taxon>Eurotiales</taxon>
        <taxon>Aspergillaceae</taxon>
        <taxon>Aspergillus</taxon>
        <taxon>Aspergillus subgen. Nidulantes</taxon>
    </lineage>
</organism>
<dbReference type="Proteomes" id="UP001610446">
    <property type="component" value="Unassembled WGS sequence"/>
</dbReference>
<keyword evidence="4" id="KW-0274">FAD</keyword>
<name>A0ABR4JNX0_9EURO</name>
<comment type="similarity">
    <text evidence="2">Belongs to the FAD-binding monooxygenase family.</text>
</comment>
<keyword evidence="6" id="KW-1185">Reference proteome</keyword>
<evidence type="ECO:0000256" key="3">
    <source>
        <dbReference type="ARBA" id="ARBA00022630"/>
    </source>
</evidence>